<sequence>MPVKWDIVVLTAGNLKQKKALELQISAEHKQHFKEHYVIRDQPPGVKIGSGGATLNALSFLHNIYGDVLFEKKILVLHSGGYSQRLPHVAALGKLFMLMPSGKTLFEHKLQSYRARVRCKHSPGHGVYVLNDDLKLEMVLQKPSLKLLQERARRPMEKFCASCVPTAIF</sequence>
<proteinExistence type="predicted"/>
<dbReference type="GO" id="GO:0016772">
    <property type="term" value="F:transferase activity, transferring phosphorus-containing groups"/>
    <property type="evidence" value="ECO:0007669"/>
    <property type="project" value="InterPro"/>
</dbReference>
<dbReference type="PANTHER" id="PTHR15045:SF1">
    <property type="entry name" value="FUCOSE-1-PHOSPHATE GUANYLYLTRANSFERASE"/>
    <property type="match status" value="1"/>
</dbReference>
<dbReference type="GO" id="GO:0042350">
    <property type="term" value="P:GDP-L-fucose biosynthetic process"/>
    <property type="evidence" value="ECO:0007669"/>
    <property type="project" value="UniProtKB-ARBA"/>
</dbReference>
<keyword evidence="1" id="KW-0808">Transferase</keyword>
<feature type="domain" description="GDP-fucose pyrophosphorylase" evidence="3">
    <location>
        <begin position="66"/>
        <end position="114"/>
    </location>
</feature>
<dbReference type="WBParaSite" id="jg14476">
    <property type="protein sequence ID" value="jg14476"/>
    <property type="gene ID" value="jg14476"/>
</dbReference>
<organism evidence="4 5">
    <name type="scientific">Ditylenchus dipsaci</name>
    <dbReference type="NCBI Taxonomy" id="166011"/>
    <lineage>
        <taxon>Eukaryota</taxon>
        <taxon>Metazoa</taxon>
        <taxon>Ecdysozoa</taxon>
        <taxon>Nematoda</taxon>
        <taxon>Chromadorea</taxon>
        <taxon>Rhabditida</taxon>
        <taxon>Tylenchina</taxon>
        <taxon>Tylenchomorpha</taxon>
        <taxon>Sphaerularioidea</taxon>
        <taxon>Anguinidae</taxon>
        <taxon>Anguininae</taxon>
        <taxon>Ditylenchus</taxon>
    </lineage>
</organism>
<accession>A0A915D1R7</accession>
<dbReference type="InterPro" id="IPR012887">
    <property type="entry name" value="GDP_fucose_pyrophosphorylase"/>
</dbReference>
<keyword evidence="4" id="KW-1185">Reference proteome</keyword>
<dbReference type="GO" id="GO:0000166">
    <property type="term" value="F:nucleotide binding"/>
    <property type="evidence" value="ECO:0007669"/>
    <property type="project" value="UniProtKB-KW"/>
</dbReference>
<evidence type="ECO:0000313" key="4">
    <source>
        <dbReference type="Proteomes" id="UP000887574"/>
    </source>
</evidence>
<dbReference type="PANTHER" id="PTHR15045">
    <property type="entry name" value="FUCOSE-1-PHOSPHATE GUANYLYLTRANSFERASE"/>
    <property type="match status" value="1"/>
</dbReference>
<keyword evidence="2" id="KW-0547">Nucleotide-binding</keyword>
<evidence type="ECO:0000256" key="2">
    <source>
        <dbReference type="ARBA" id="ARBA00022741"/>
    </source>
</evidence>
<evidence type="ECO:0000313" key="5">
    <source>
        <dbReference type="WBParaSite" id="jg14476"/>
    </source>
</evidence>
<protein>
    <submittedName>
        <fullName evidence="5">L-fucokinase domain-containing protein</fullName>
    </submittedName>
</protein>
<evidence type="ECO:0000259" key="3">
    <source>
        <dbReference type="Pfam" id="PF07959"/>
    </source>
</evidence>
<name>A0A915D1R7_9BILA</name>
<dbReference type="Proteomes" id="UP000887574">
    <property type="component" value="Unplaced"/>
</dbReference>
<evidence type="ECO:0000256" key="1">
    <source>
        <dbReference type="ARBA" id="ARBA00022679"/>
    </source>
</evidence>
<reference evidence="5" key="1">
    <citation type="submission" date="2022-11" db="UniProtKB">
        <authorList>
            <consortium name="WormBaseParasite"/>
        </authorList>
    </citation>
    <scope>IDENTIFICATION</scope>
</reference>
<dbReference type="AlphaFoldDB" id="A0A915D1R7"/>
<dbReference type="Pfam" id="PF07959">
    <property type="entry name" value="Fucose_pyrophosphorylase"/>
    <property type="match status" value="1"/>
</dbReference>